<feature type="domain" description="BLUF" evidence="1">
    <location>
        <begin position="30"/>
        <end position="128"/>
    </location>
</feature>
<reference evidence="2 3" key="1">
    <citation type="submission" date="2024-05" db="EMBL/GenBank/DDBJ databases">
        <title>The nuclear and mitochondrial genome assemblies of Tetragonisca angustula (Apidae: Meliponini), a tiny yet remarkable pollinator in the Neotropics.</title>
        <authorList>
            <person name="Ferrari R."/>
            <person name="Ricardo P.C."/>
            <person name="Dias F.C."/>
            <person name="Araujo N.S."/>
            <person name="Soares D.O."/>
            <person name="Zhou Q.-S."/>
            <person name="Zhu C.-D."/>
            <person name="Coutinho L."/>
            <person name="Airas M.C."/>
            <person name="Batista T.M."/>
        </authorList>
    </citation>
    <scope>NUCLEOTIDE SEQUENCE [LARGE SCALE GENOMIC DNA]</scope>
    <source>
        <strain evidence="2">ASF017062</strain>
        <tissue evidence="2">Abdomen</tissue>
    </source>
</reference>
<dbReference type="PROSITE" id="PS50925">
    <property type="entry name" value="BLUF"/>
    <property type="match status" value="1"/>
</dbReference>
<dbReference type="EMBL" id="JAWNGG020000031">
    <property type="protein sequence ID" value="KAK9307286.1"/>
    <property type="molecule type" value="Genomic_DNA"/>
</dbReference>
<name>A0AAW1ADY6_9HYME</name>
<evidence type="ECO:0000313" key="3">
    <source>
        <dbReference type="Proteomes" id="UP001432146"/>
    </source>
</evidence>
<proteinExistence type="predicted"/>
<sequence length="262" mass="30772">MMKRVTEPVRKSLLDVIRKNILAAGKVSYITRVVYIGEYTGTNWNIEKKMESIMEDLEADYANNSISGLFLVYPDYYIHVLEAPEDIIYRHFKLLYSNESEDCKIGKAIFLPTYHHVHQRFFMKWYHAYTVPPTLLQPLKSYELSDIQHQMSICFNKIYTLCNHISNADRDHLVPMQEVMRSLGDKLTRLYPESTLLEYLLNAESPVLLTVEKYLDIHASVPLVNLYSDIIWPAPRDLIFCAEFEKEDRKGVDLTNQRRNIR</sequence>
<dbReference type="Pfam" id="PF24787">
    <property type="entry name" value="TEX47"/>
    <property type="match status" value="1"/>
</dbReference>
<accession>A0AAW1ADY6</accession>
<gene>
    <name evidence="2" type="ORF">QLX08_002312</name>
</gene>
<dbReference type="GO" id="GO:0071949">
    <property type="term" value="F:FAD binding"/>
    <property type="evidence" value="ECO:0007669"/>
    <property type="project" value="InterPro"/>
</dbReference>
<comment type="caution">
    <text evidence="2">The sequence shown here is derived from an EMBL/GenBank/DDBJ whole genome shotgun (WGS) entry which is preliminary data.</text>
</comment>
<dbReference type="PANTHER" id="PTHR34035:SF1">
    <property type="entry name" value="TESTIS-EXPRESSED PROTEIN 47"/>
    <property type="match status" value="1"/>
</dbReference>
<dbReference type="GO" id="GO:0009882">
    <property type="term" value="F:blue light photoreceptor activity"/>
    <property type="evidence" value="ECO:0007669"/>
    <property type="project" value="InterPro"/>
</dbReference>
<dbReference type="AlphaFoldDB" id="A0AAW1ADY6"/>
<dbReference type="Proteomes" id="UP001432146">
    <property type="component" value="Unassembled WGS sequence"/>
</dbReference>
<dbReference type="InterPro" id="IPR007024">
    <property type="entry name" value="BLUF_domain"/>
</dbReference>
<evidence type="ECO:0000313" key="2">
    <source>
        <dbReference type="EMBL" id="KAK9307286.1"/>
    </source>
</evidence>
<keyword evidence="3" id="KW-1185">Reference proteome</keyword>
<dbReference type="InterPro" id="IPR055308">
    <property type="entry name" value="TEX47-like"/>
</dbReference>
<dbReference type="PANTHER" id="PTHR34035">
    <property type="entry name" value="TESTIS-EXPRESSED PROTEIN 47"/>
    <property type="match status" value="1"/>
</dbReference>
<organism evidence="2 3">
    <name type="scientific">Tetragonisca angustula</name>
    <dbReference type="NCBI Taxonomy" id="166442"/>
    <lineage>
        <taxon>Eukaryota</taxon>
        <taxon>Metazoa</taxon>
        <taxon>Ecdysozoa</taxon>
        <taxon>Arthropoda</taxon>
        <taxon>Hexapoda</taxon>
        <taxon>Insecta</taxon>
        <taxon>Pterygota</taxon>
        <taxon>Neoptera</taxon>
        <taxon>Endopterygota</taxon>
        <taxon>Hymenoptera</taxon>
        <taxon>Apocrita</taxon>
        <taxon>Aculeata</taxon>
        <taxon>Apoidea</taxon>
        <taxon>Anthophila</taxon>
        <taxon>Apidae</taxon>
        <taxon>Tetragonisca</taxon>
    </lineage>
</organism>
<protein>
    <recommendedName>
        <fullName evidence="1">BLUF domain-containing protein</fullName>
    </recommendedName>
</protein>
<evidence type="ECO:0000259" key="1">
    <source>
        <dbReference type="PROSITE" id="PS50925"/>
    </source>
</evidence>